<dbReference type="EMBL" id="GBRH01203548">
    <property type="protein sequence ID" value="JAD94347.1"/>
    <property type="molecule type" value="Transcribed_RNA"/>
</dbReference>
<accession>A0A0A9EE84</accession>
<evidence type="ECO:0000313" key="2">
    <source>
        <dbReference type="EMBL" id="JAD94347.1"/>
    </source>
</evidence>
<feature type="region of interest" description="Disordered" evidence="1">
    <location>
        <begin position="14"/>
        <end position="36"/>
    </location>
</feature>
<reference evidence="2" key="1">
    <citation type="submission" date="2014-09" db="EMBL/GenBank/DDBJ databases">
        <authorList>
            <person name="Magalhaes I.L.F."/>
            <person name="Oliveira U."/>
            <person name="Santos F.R."/>
            <person name="Vidigal T.H.D.A."/>
            <person name="Brescovit A.D."/>
            <person name="Santos A.J."/>
        </authorList>
    </citation>
    <scope>NUCLEOTIDE SEQUENCE</scope>
    <source>
        <tissue evidence="2">Shoot tissue taken approximately 20 cm above the soil surface</tissue>
    </source>
</reference>
<organism evidence="2">
    <name type="scientific">Arundo donax</name>
    <name type="common">Giant reed</name>
    <name type="synonym">Donax arundinaceus</name>
    <dbReference type="NCBI Taxonomy" id="35708"/>
    <lineage>
        <taxon>Eukaryota</taxon>
        <taxon>Viridiplantae</taxon>
        <taxon>Streptophyta</taxon>
        <taxon>Embryophyta</taxon>
        <taxon>Tracheophyta</taxon>
        <taxon>Spermatophyta</taxon>
        <taxon>Magnoliopsida</taxon>
        <taxon>Liliopsida</taxon>
        <taxon>Poales</taxon>
        <taxon>Poaceae</taxon>
        <taxon>PACMAD clade</taxon>
        <taxon>Arundinoideae</taxon>
        <taxon>Arundineae</taxon>
        <taxon>Arundo</taxon>
    </lineage>
</organism>
<proteinExistence type="predicted"/>
<protein>
    <submittedName>
        <fullName evidence="2">Uncharacterized protein</fullName>
    </submittedName>
</protein>
<reference evidence="2" key="2">
    <citation type="journal article" date="2015" name="Data Brief">
        <title>Shoot transcriptome of the giant reed, Arundo donax.</title>
        <authorList>
            <person name="Barrero R.A."/>
            <person name="Guerrero F.D."/>
            <person name="Moolhuijzen P."/>
            <person name="Goolsby J.A."/>
            <person name="Tidwell J."/>
            <person name="Bellgard S.E."/>
            <person name="Bellgard M.I."/>
        </authorList>
    </citation>
    <scope>NUCLEOTIDE SEQUENCE</scope>
    <source>
        <tissue evidence="2">Shoot tissue taken approximately 20 cm above the soil surface</tissue>
    </source>
</reference>
<name>A0A0A9EE84_ARUDO</name>
<evidence type="ECO:0000256" key="1">
    <source>
        <dbReference type="SAM" id="MobiDB-lite"/>
    </source>
</evidence>
<sequence length="36" mass="3832">MPGGMGPVRLLCASETYRRRRQGSKSAAGISPEKAL</sequence>
<dbReference type="AlphaFoldDB" id="A0A0A9EE84"/>